<proteinExistence type="inferred from homology"/>
<evidence type="ECO:0000313" key="6">
    <source>
        <dbReference type="Proteomes" id="UP000886611"/>
    </source>
</evidence>
<dbReference type="Proteomes" id="UP000886611">
    <property type="component" value="Unassembled WGS sequence"/>
</dbReference>
<feature type="non-terminal residue" evidence="5">
    <location>
        <position position="603"/>
    </location>
</feature>
<dbReference type="InterPro" id="IPR000362">
    <property type="entry name" value="Fumarate_lyase_fam"/>
</dbReference>
<dbReference type="Gene3D" id="1.20.200.10">
    <property type="entry name" value="Fumarase/aspartase (Central domain)"/>
    <property type="match status" value="1"/>
</dbReference>
<keyword evidence="6" id="KW-1185">Reference proteome</keyword>
<name>A0A8X8BIH7_POLSE</name>
<dbReference type="EMBL" id="JAATIS010005477">
    <property type="protein sequence ID" value="KAG2458923.1"/>
    <property type="molecule type" value="Genomic_DNA"/>
</dbReference>
<dbReference type="SUPFAM" id="SSF48557">
    <property type="entry name" value="L-aspartase-like"/>
    <property type="match status" value="1"/>
</dbReference>
<comment type="caution">
    <text evidence="5">The sequence shown here is derived from an EMBL/GenBank/DDBJ whole genome shotgun (WGS) entry which is preliminary data.</text>
</comment>
<protein>
    <submittedName>
        <fullName evidence="5">ARLY lyase</fullName>
    </submittedName>
</protein>
<sequence length="603" mass="67828">MKLQSLRLTPFYILQIYEEWSKGNFKIQAADEDIHTANERRLKELIGDAAGKLHTGRSRNDQVVTDMRLWLRDGITTLFGHLHLLVSTMVERASLHVAALCRDAEKLEEMMLRVNVLPLGSGAIAGNPFNIDREFLRIELHFDGISLNSMDATSERDFVADFLFWASLCATHLSKMAEDLIIYSTKEFAFVTLSDAYSTGSSLMPQKKNPDSLELIRSKAGRTFGREDKEAMFDSFDTMCAVLQVATGVISTLKVNPSAMEAALSPDMLATDLAYYLVRKGVSIHLIEWHSCTLWLNSSSVVPFREAHGLSGHAVRLSETKGIPLNQLTVEDLQTISKKHVAAKFHNPASLSDTMSDVLPGGSTVSNSMWPQKNLAKTQEQTTSYFKSTNGHDILRSWVKECNTPVPQRNKNYAQSTRSWIYAEKRQSVTNFQTHQLENYIQCGSLKNNTSCYHIENNTQNCHCSRFMYNTQSVSSTQSPRLESNVKTGQFGSDGYYSSPDHYAKFRHRSYDKAVLPEGFGQCDPLISPTQPDQCGNYAFTRQSESPSLSSPSGSSCTADQTASEQLEHLIFWSDLEQDDLLSYPTNYFFDICTDFSLNDYDF</sequence>
<feature type="compositionally biased region" description="Low complexity" evidence="2">
    <location>
        <begin position="544"/>
        <end position="556"/>
    </location>
</feature>
<feature type="domain" description="Argininosuccinate lyase C-terminal" evidence="4">
    <location>
        <begin position="301"/>
        <end position="341"/>
    </location>
</feature>
<evidence type="ECO:0000313" key="5">
    <source>
        <dbReference type="EMBL" id="KAG2458923.1"/>
    </source>
</evidence>
<dbReference type="InterPro" id="IPR009049">
    <property type="entry name" value="Argininosuccinate_lyase"/>
</dbReference>
<dbReference type="GO" id="GO:0004056">
    <property type="term" value="F:argininosuccinate lyase activity"/>
    <property type="evidence" value="ECO:0007669"/>
    <property type="project" value="InterPro"/>
</dbReference>
<accession>A0A8X8BIH7</accession>
<feature type="region of interest" description="Disordered" evidence="2">
    <location>
        <begin position="537"/>
        <end position="559"/>
    </location>
</feature>
<keyword evidence="5" id="KW-0456">Lyase</keyword>
<feature type="domain" description="Fumarate lyase N-terminal" evidence="3">
    <location>
        <begin position="94"/>
        <end position="225"/>
    </location>
</feature>
<dbReference type="GO" id="GO:0042450">
    <property type="term" value="P:L-arginine biosynthetic process via ornithine"/>
    <property type="evidence" value="ECO:0007669"/>
    <property type="project" value="InterPro"/>
</dbReference>
<dbReference type="CDD" id="cd01359">
    <property type="entry name" value="Argininosuccinate_lyase"/>
    <property type="match status" value="1"/>
</dbReference>
<dbReference type="PRINTS" id="PR00145">
    <property type="entry name" value="ARGSUCLYASE"/>
</dbReference>
<dbReference type="InterPro" id="IPR020557">
    <property type="entry name" value="Fumarate_lyase_CS"/>
</dbReference>
<dbReference type="InterPro" id="IPR008948">
    <property type="entry name" value="L-Aspartase-like"/>
</dbReference>
<evidence type="ECO:0000259" key="3">
    <source>
        <dbReference type="Pfam" id="PF00206"/>
    </source>
</evidence>
<reference evidence="5 6" key="1">
    <citation type="journal article" date="2021" name="Cell">
        <title>Tracing the genetic footprints of vertebrate landing in non-teleost ray-finned fishes.</title>
        <authorList>
            <person name="Bi X."/>
            <person name="Wang K."/>
            <person name="Yang L."/>
            <person name="Pan H."/>
            <person name="Jiang H."/>
            <person name="Wei Q."/>
            <person name="Fang M."/>
            <person name="Yu H."/>
            <person name="Zhu C."/>
            <person name="Cai Y."/>
            <person name="He Y."/>
            <person name="Gan X."/>
            <person name="Zeng H."/>
            <person name="Yu D."/>
            <person name="Zhu Y."/>
            <person name="Jiang H."/>
            <person name="Qiu Q."/>
            <person name="Yang H."/>
            <person name="Zhang Y.E."/>
            <person name="Wang W."/>
            <person name="Zhu M."/>
            <person name="He S."/>
            <person name="Zhang G."/>
        </authorList>
    </citation>
    <scope>NUCLEOTIDE SEQUENCE [LARGE SCALE GENOMIC DNA]</scope>
    <source>
        <strain evidence="5">Bchr_013</strain>
    </source>
</reference>
<dbReference type="Pfam" id="PF14698">
    <property type="entry name" value="ASL_C2"/>
    <property type="match status" value="1"/>
</dbReference>
<dbReference type="PRINTS" id="PR00149">
    <property type="entry name" value="FUMRATELYASE"/>
</dbReference>
<organism evidence="5 6">
    <name type="scientific">Polypterus senegalus</name>
    <name type="common">Senegal bichir</name>
    <dbReference type="NCBI Taxonomy" id="55291"/>
    <lineage>
        <taxon>Eukaryota</taxon>
        <taxon>Metazoa</taxon>
        <taxon>Chordata</taxon>
        <taxon>Craniata</taxon>
        <taxon>Vertebrata</taxon>
        <taxon>Euteleostomi</taxon>
        <taxon>Actinopterygii</taxon>
        <taxon>Polypteriformes</taxon>
        <taxon>Polypteridae</taxon>
        <taxon>Polypterus</taxon>
    </lineage>
</organism>
<dbReference type="InterPro" id="IPR022761">
    <property type="entry name" value="Fumarate_lyase_N"/>
</dbReference>
<dbReference type="InterPro" id="IPR029419">
    <property type="entry name" value="Arg_succ_lyase_C"/>
</dbReference>
<evidence type="ECO:0000256" key="1">
    <source>
        <dbReference type="ARBA" id="ARBA00010755"/>
    </source>
</evidence>
<evidence type="ECO:0000259" key="4">
    <source>
        <dbReference type="Pfam" id="PF14698"/>
    </source>
</evidence>
<dbReference type="GO" id="GO:0005829">
    <property type="term" value="C:cytosol"/>
    <property type="evidence" value="ECO:0007669"/>
    <property type="project" value="TreeGrafter"/>
</dbReference>
<gene>
    <name evidence="5" type="primary">Asl</name>
    <name evidence="5" type="ORF">GTO96_0019648</name>
</gene>
<dbReference type="PANTHER" id="PTHR43814:SF1">
    <property type="entry name" value="ARGININOSUCCINATE LYASE"/>
    <property type="match status" value="1"/>
</dbReference>
<evidence type="ECO:0000256" key="2">
    <source>
        <dbReference type="SAM" id="MobiDB-lite"/>
    </source>
</evidence>
<dbReference type="FunFam" id="1.20.200.10:FF:000015">
    <property type="entry name" value="argininosuccinate lyase isoform X2"/>
    <property type="match status" value="1"/>
</dbReference>
<dbReference type="AlphaFoldDB" id="A0A8X8BIH7"/>
<dbReference type="Pfam" id="PF00206">
    <property type="entry name" value="Lyase_1"/>
    <property type="match status" value="1"/>
</dbReference>
<dbReference type="PROSITE" id="PS00163">
    <property type="entry name" value="FUMARATE_LYASES"/>
    <property type="match status" value="1"/>
</dbReference>
<dbReference type="Gene3D" id="1.10.40.30">
    <property type="entry name" value="Fumarase/aspartase (C-terminal domain)"/>
    <property type="match status" value="1"/>
</dbReference>
<dbReference type="Gene3D" id="1.10.275.10">
    <property type="entry name" value="Fumarase/aspartase (N-terminal domain)"/>
    <property type="match status" value="1"/>
</dbReference>
<dbReference type="PANTHER" id="PTHR43814">
    <property type="entry name" value="ARGININOSUCCINATE LYASE"/>
    <property type="match status" value="1"/>
</dbReference>
<feature type="non-terminal residue" evidence="5">
    <location>
        <position position="1"/>
    </location>
</feature>
<dbReference type="InterPro" id="IPR024083">
    <property type="entry name" value="Fumarase/histidase_N"/>
</dbReference>
<comment type="similarity">
    <text evidence="1">Belongs to the lyase 1 family. Argininosuccinate lyase subfamily.</text>
</comment>